<dbReference type="OrthoDB" id="162531at2"/>
<dbReference type="Gene3D" id="1.10.10.10">
    <property type="entry name" value="Winged helix-like DNA-binding domain superfamily/Winged helix DNA-binding domain"/>
    <property type="match status" value="1"/>
</dbReference>
<accession>A0A541B212</accession>
<dbReference type="InterPro" id="IPR036388">
    <property type="entry name" value="WH-like_DNA-bd_sf"/>
</dbReference>
<dbReference type="GO" id="GO:0003700">
    <property type="term" value="F:DNA-binding transcription factor activity"/>
    <property type="evidence" value="ECO:0007669"/>
    <property type="project" value="InterPro"/>
</dbReference>
<feature type="domain" description="HTH marR-type" evidence="2">
    <location>
        <begin position="1"/>
        <end position="138"/>
    </location>
</feature>
<dbReference type="SUPFAM" id="SSF46785">
    <property type="entry name" value="Winged helix' DNA-binding domain"/>
    <property type="match status" value="1"/>
</dbReference>
<evidence type="ECO:0000313" key="4">
    <source>
        <dbReference type="Proteomes" id="UP000316256"/>
    </source>
</evidence>
<dbReference type="GO" id="GO:0006950">
    <property type="term" value="P:response to stress"/>
    <property type="evidence" value="ECO:0007669"/>
    <property type="project" value="TreeGrafter"/>
</dbReference>
<dbReference type="PROSITE" id="PS50995">
    <property type="entry name" value="HTH_MARR_2"/>
    <property type="match status" value="1"/>
</dbReference>
<dbReference type="PANTHER" id="PTHR33164:SF106">
    <property type="entry name" value="TRANSCRIPTIONAL REGULATORY PROTEIN"/>
    <property type="match status" value="1"/>
</dbReference>
<dbReference type="Pfam" id="PF12802">
    <property type="entry name" value="MarR_2"/>
    <property type="match status" value="1"/>
</dbReference>
<feature type="compositionally biased region" description="Basic and acidic residues" evidence="1">
    <location>
        <begin position="145"/>
        <end position="155"/>
    </location>
</feature>
<dbReference type="PANTHER" id="PTHR33164">
    <property type="entry name" value="TRANSCRIPTIONAL REGULATOR, MARR FAMILY"/>
    <property type="match status" value="1"/>
</dbReference>
<name>A0A541B212_9NOCA</name>
<protein>
    <submittedName>
        <fullName evidence="3">MarR family transcriptional regulator</fullName>
    </submittedName>
</protein>
<sequence>MTDTTPTDPHVIFRQYLDAVGLHGMAGAQAAGLQPTEWYALSIITLAGRITSGELAARTGLTTGATTRLIDRLEQGNFVRRAADSADRRRVMVEAVADTFPGVEKAVEPARRRIAEVLDRYTPAQREVLFDYFAHAAPAFRAATEEIRANTPDHRRPGRKPTKTTTLPMRSISPSP</sequence>
<dbReference type="RefSeq" id="WP_142101692.1">
    <property type="nucleotide sequence ID" value="NZ_VIGH01000008.1"/>
</dbReference>
<evidence type="ECO:0000313" key="3">
    <source>
        <dbReference type="EMBL" id="TQF66360.1"/>
    </source>
</evidence>
<dbReference type="EMBL" id="VIGH01000008">
    <property type="protein sequence ID" value="TQF66360.1"/>
    <property type="molecule type" value="Genomic_DNA"/>
</dbReference>
<comment type="caution">
    <text evidence="3">The sequence shown here is derived from an EMBL/GenBank/DDBJ whole genome shotgun (WGS) entry which is preliminary data.</text>
</comment>
<organism evidence="3 4">
    <name type="scientific">Rhodococcus spelaei</name>
    <dbReference type="NCBI Taxonomy" id="2546320"/>
    <lineage>
        <taxon>Bacteria</taxon>
        <taxon>Bacillati</taxon>
        <taxon>Actinomycetota</taxon>
        <taxon>Actinomycetes</taxon>
        <taxon>Mycobacteriales</taxon>
        <taxon>Nocardiaceae</taxon>
        <taxon>Rhodococcus</taxon>
    </lineage>
</organism>
<keyword evidence="4" id="KW-1185">Reference proteome</keyword>
<dbReference type="AlphaFoldDB" id="A0A541B212"/>
<dbReference type="SMART" id="SM00347">
    <property type="entry name" value="HTH_MARR"/>
    <property type="match status" value="1"/>
</dbReference>
<dbReference type="InterPro" id="IPR036390">
    <property type="entry name" value="WH_DNA-bd_sf"/>
</dbReference>
<evidence type="ECO:0000256" key="1">
    <source>
        <dbReference type="SAM" id="MobiDB-lite"/>
    </source>
</evidence>
<dbReference type="Proteomes" id="UP000316256">
    <property type="component" value="Unassembled WGS sequence"/>
</dbReference>
<gene>
    <name evidence="3" type="ORF">FK531_17790</name>
</gene>
<reference evidence="3 4" key="1">
    <citation type="submission" date="2019-06" db="EMBL/GenBank/DDBJ databases">
        <title>Rhodococcus spaelei sp. nov., isolated from a cave.</title>
        <authorList>
            <person name="Lee S.D."/>
        </authorList>
    </citation>
    <scope>NUCLEOTIDE SEQUENCE [LARGE SCALE GENOMIC DNA]</scope>
    <source>
        <strain evidence="3 4">C9-5</strain>
    </source>
</reference>
<dbReference type="InterPro" id="IPR039422">
    <property type="entry name" value="MarR/SlyA-like"/>
</dbReference>
<evidence type="ECO:0000259" key="2">
    <source>
        <dbReference type="PROSITE" id="PS50995"/>
    </source>
</evidence>
<feature type="region of interest" description="Disordered" evidence="1">
    <location>
        <begin position="145"/>
        <end position="176"/>
    </location>
</feature>
<proteinExistence type="predicted"/>
<dbReference type="InterPro" id="IPR000835">
    <property type="entry name" value="HTH_MarR-typ"/>
</dbReference>